<dbReference type="SMART" id="SM00102">
    <property type="entry name" value="ADF"/>
    <property type="match status" value="1"/>
</dbReference>
<evidence type="ECO:0000256" key="5">
    <source>
        <dbReference type="ARBA" id="ARBA00023242"/>
    </source>
</evidence>
<protein>
    <recommendedName>
        <fullName evidence="7">ADF-H domain-containing protein</fullName>
    </recommendedName>
</protein>
<dbReference type="SUPFAM" id="SSF55753">
    <property type="entry name" value="Actin depolymerizing proteins"/>
    <property type="match status" value="1"/>
</dbReference>
<name>A0A8I6S3Y8_CIMLE</name>
<accession>A0A8I6S3Y8</accession>
<keyword evidence="5" id="KW-0539">Nucleus</keyword>
<dbReference type="CTD" id="34963"/>
<dbReference type="GO" id="GO:0030864">
    <property type="term" value="C:cortical actin cytoskeleton"/>
    <property type="evidence" value="ECO:0007669"/>
    <property type="project" value="TreeGrafter"/>
</dbReference>
<proteinExistence type="inferred from homology"/>
<dbReference type="Gene3D" id="3.40.20.10">
    <property type="entry name" value="Severin"/>
    <property type="match status" value="1"/>
</dbReference>
<dbReference type="FunFam" id="3.40.20.10:FF:000026">
    <property type="entry name" value="Glia maturation factor"/>
    <property type="match status" value="1"/>
</dbReference>
<evidence type="ECO:0000256" key="6">
    <source>
        <dbReference type="PIRNR" id="PIRNR001788"/>
    </source>
</evidence>
<evidence type="ECO:0000256" key="2">
    <source>
        <dbReference type="ARBA" id="ARBA00004496"/>
    </source>
</evidence>
<keyword evidence="9" id="KW-1185">Reference proteome</keyword>
<reference evidence="8" key="1">
    <citation type="submission" date="2022-01" db="UniProtKB">
        <authorList>
            <consortium name="EnsemblMetazoa"/>
        </authorList>
    </citation>
    <scope>IDENTIFICATION</scope>
</reference>
<dbReference type="OMA" id="EWKMLYA"/>
<keyword evidence="4" id="KW-0963">Cytoplasm</keyword>
<comment type="subcellular location">
    <subcellularLocation>
        <location evidence="2">Cytoplasm</location>
    </subcellularLocation>
    <subcellularLocation>
        <location evidence="1">Nucleus</location>
    </subcellularLocation>
</comment>
<dbReference type="AlphaFoldDB" id="A0A8I6S3Y8"/>
<dbReference type="RefSeq" id="XP_014255586.1">
    <property type="nucleotide sequence ID" value="XM_014400100.2"/>
</dbReference>
<sequence length="139" mass="16056">MSNVNVCEIEDDVKEALKKFRFRKAETSAALILKVDKQAQKICIDELVEDTSLDDLQEVLPGHQPRYVVYTCRLAHPDGRVSFPMCFIYVTPRDCQTDLQIMYAGTKIAVQREANLPLAYEVRELDELTDEWLYSKLLK</sequence>
<dbReference type="GO" id="GO:0003779">
    <property type="term" value="F:actin binding"/>
    <property type="evidence" value="ECO:0007669"/>
    <property type="project" value="InterPro"/>
</dbReference>
<dbReference type="KEGG" id="clec:106670085"/>
<dbReference type="GeneID" id="106670085"/>
<evidence type="ECO:0000259" key="7">
    <source>
        <dbReference type="PROSITE" id="PS51263"/>
    </source>
</evidence>
<evidence type="ECO:0000313" key="9">
    <source>
        <dbReference type="Proteomes" id="UP000494040"/>
    </source>
</evidence>
<dbReference type="PROSITE" id="PS51263">
    <property type="entry name" value="ADF_H"/>
    <property type="match status" value="1"/>
</dbReference>
<evidence type="ECO:0000256" key="4">
    <source>
        <dbReference type="ARBA" id="ARBA00022490"/>
    </source>
</evidence>
<dbReference type="PIRSF" id="PIRSF001788">
    <property type="entry name" value="GMF-beta"/>
    <property type="match status" value="1"/>
</dbReference>
<dbReference type="EnsemblMetazoa" id="XM_014400100.2">
    <property type="protein sequence ID" value="XP_014255586.1"/>
    <property type="gene ID" value="LOC106670085"/>
</dbReference>
<organism evidence="8 9">
    <name type="scientific">Cimex lectularius</name>
    <name type="common">Bed bug</name>
    <name type="synonym">Acanthia lectularia</name>
    <dbReference type="NCBI Taxonomy" id="79782"/>
    <lineage>
        <taxon>Eukaryota</taxon>
        <taxon>Metazoa</taxon>
        <taxon>Ecdysozoa</taxon>
        <taxon>Arthropoda</taxon>
        <taxon>Hexapoda</taxon>
        <taxon>Insecta</taxon>
        <taxon>Pterygota</taxon>
        <taxon>Neoptera</taxon>
        <taxon>Paraneoptera</taxon>
        <taxon>Hemiptera</taxon>
        <taxon>Heteroptera</taxon>
        <taxon>Panheteroptera</taxon>
        <taxon>Cimicomorpha</taxon>
        <taxon>Cimicidae</taxon>
        <taxon>Cimex</taxon>
    </lineage>
</organism>
<dbReference type="Pfam" id="PF00241">
    <property type="entry name" value="Cofilin_ADF"/>
    <property type="match status" value="1"/>
</dbReference>
<comment type="similarity">
    <text evidence="3 6">Belongs to the actin-binding proteins ADF family. GMF subfamily.</text>
</comment>
<dbReference type="GO" id="GO:0071846">
    <property type="term" value="P:actin filament debranching"/>
    <property type="evidence" value="ECO:0007669"/>
    <property type="project" value="InterPro"/>
</dbReference>
<dbReference type="PANTHER" id="PTHR11249:SF2">
    <property type="entry name" value="GLIA MATURATION FACTOR"/>
    <property type="match status" value="1"/>
</dbReference>
<dbReference type="GO" id="GO:0071933">
    <property type="term" value="F:Arp2/3 complex binding"/>
    <property type="evidence" value="ECO:0007669"/>
    <property type="project" value="InterPro"/>
</dbReference>
<dbReference type="OrthoDB" id="3919494at2759"/>
<dbReference type="InterPro" id="IPR029006">
    <property type="entry name" value="ADF-H/Gelsolin-like_dom_sf"/>
</dbReference>
<dbReference type="RefSeq" id="XP_014255587.1">
    <property type="nucleotide sequence ID" value="XM_014400101.2"/>
</dbReference>
<dbReference type="GO" id="GO:0034316">
    <property type="term" value="P:negative regulation of Arp2/3 complex-mediated actin nucleation"/>
    <property type="evidence" value="ECO:0007669"/>
    <property type="project" value="TreeGrafter"/>
</dbReference>
<dbReference type="InterPro" id="IPR011171">
    <property type="entry name" value="GMF"/>
</dbReference>
<dbReference type="EnsemblMetazoa" id="XM_014400101.2">
    <property type="protein sequence ID" value="XP_014255587.1"/>
    <property type="gene ID" value="LOC106670085"/>
</dbReference>
<dbReference type="CDD" id="cd11283">
    <property type="entry name" value="ADF_GMF-beta_like"/>
    <property type="match status" value="1"/>
</dbReference>
<dbReference type="GO" id="GO:0005634">
    <property type="term" value="C:nucleus"/>
    <property type="evidence" value="ECO:0007669"/>
    <property type="project" value="UniProtKB-SubCell"/>
</dbReference>
<dbReference type="InterPro" id="IPR002108">
    <property type="entry name" value="ADF-H"/>
</dbReference>
<dbReference type="PANTHER" id="PTHR11249">
    <property type="entry name" value="GLIAL FACTOR NATURATION FACTOR"/>
    <property type="match status" value="1"/>
</dbReference>
<dbReference type="Proteomes" id="UP000494040">
    <property type="component" value="Unassembled WGS sequence"/>
</dbReference>
<feature type="domain" description="ADF-H" evidence="7">
    <location>
        <begin position="3"/>
        <end position="138"/>
    </location>
</feature>
<evidence type="ECO:0000256" key="3">
    <source>
        <dbReference type="ARBA" id="ARBA00010055"/>
    </source>
</evidence>
<evidence type="ECO:0000256" key="1">
    <source>
        <dbReference type="ARBA" id="ARBA00004123"/>
    </source>
</evidence>
<evidence type="ECO:0000313" key="8">
    <source>
        <dbReference type="EnsemblMetazoa" id="XP_014255587.1"/>
    </source>
</evidence>